<gene>
    <name evidence="2" type="ORF">EVA_12946</name>
</gene>
<feature type="domain" description="Soluble ligand binding" evidence="1">
    <location>
        <begin position="240"/>
        <end position="291"/>
    </location>
</feature>
<accession>J9GAY9</accession>
<protein>
    <submittedName>
        <fullName evidence="2">Polysialic acid transporter KpsD</fullName>
    </submittedName>
</protein>
<feature type="domain" description="Soluble ligand binding" evidence="1">
    <location>
        <begin position="28"/>
        <end position="72"/>
    </location>
</feature>
<dbReference type="PANTHER" id="PTHR33619">
    <property type="entry name" value="POLYSACCHARIDE EXPORT PROTEIN GFCE-RELATED"/>
    <property type="match status" value="1"/>
</dbReference>
<proteinExistence type="predicted"/>
<feature type="non-terminal residue" evidence="2">
    <location>
        <position position="296"/>
    </location>
</feature>
<name>J9GAY9_9ZZZZ</name>
<sequence>MPDITLRNEDVVFVPSREEVIGKRTLSIDGEVMHPGIYDYADNTTLEDLILQAGGLTDAASVVKVDVARRIVDNKALRSDTVLARDFSFALKGGFVVDGQPGFVLMPFDEIYVRRSPGYVEQSHVTVVGEVAFDGDYVITRKSQRLSDLIQDAGGLTAEAYPEGARLERVLTPEEKLRQQTLLKLATNGDSVSLKKLDLGDTRFVGINLDMALKNPGNPEWDILLQKGDKLIIPKFNNTVSISGEVMYPNTVIYKDNKKLSYYINQAGGYNTNARKNRVFAVNMNGTVTRIKGPED</sequence>
<dbReference type="InterPro" id="IPR049712">
    <property type="entry name" value="Poly_export"/>
</dbReference>
<dbReference type="InterPro" id="IPR019554">
    <property type="entry name" value="Soluble_ligand-bd"/>
</dbReference>
<dbReference type="GO" id="GO:0015159">
    <property type="term" value="F:polysaccharide transmembrane transporter activity"/>
    <property type="evidence" value="ECO:0007669"/>
    <property type="project" value="InterPro"/>
</dbReference>
<comment type="caution">
    <text evidence="2">The sequence shown here is derived from an EMBL/GenBank/DDBJ whole genome shotgun (WGS) entry which is preliminary data.</text>
</comment>
<feature type="domain" description="Soluble ligand binding" evidence="1">
    <location>
        <begin position="125"/>
        <end position="172"/>
    </location>
</feature>
<organism evidence="2">
    <name type="scientific">gut metagenome</name>
    <dbReference type="NCBI Taxonomy" id="749906"/>
    <lineage>
        <taxon>unclassified sequences</taxon>
        <taxon>metagenomes</taxon>
        <taxon>organismal metagenomes</taxon>
    </lineage>
</organism>
<evidence type="ECO:0000259" key="1">
    <source>
        <dbReference type="Pfam" id="PF10531"/>
    </source>
</evidence>
<dbReference type="AlphaFoldDB" id="J9GAY9"/>
<reference evidence="2" key="1">
    <citation type="journal article" date="2012" name="PLoS ONE">
        <title>Gene sets for utilization of primary and secondary nutrition supplies in the distal gut of endangered iberian lynx.</title>
        <authorList>
            <person name="Alcaide M."/>
            <person name="Messina E."/>
            <person name="Richter M."/>
            <person name="Bargiela R."/>
            <person name="Peplies J."/>
            <person name="Huws S.A."/>
            <person name="Newbold C.J."/>
            <person name="Golyshin P.N."/>
            <person name="Simon M.A."/>
            <person name="Lopez G."/>
            <person name="Yakimov M.M."/>
            <person name="Ferrer M."/>
        </authorList>
    </citation>
    <scope>NUCLEOTIDE SEQUENCE</scope>
</reference>
<dbReference type="PANTHER" id="PTHR33619:SF3">
    <property type="entry name" value="POLYSACCHARIDE EXPORT PROTEIN GFCE-RELATED"/>
    <property type="match status" value="1"/>
</dbReference>
<dbReference type="Pfam" id="PF10531">
    <property type="entry name" value="SLBB"/>
    <property type="match status" value="3"/>
</dbReference>
<evidence type="ECO:0000313" key="2">
    <source>
        <dbReference type="EMBL" id="EJW98947.1"/>
    </source>
</evidence>
<dbReference type="Gene3D" id="3.10.560.10">
    <property type="entry name" value="Outer membrane lipoprotein wza domain like"/>
    <property type="match status" value="3"/>
</dbReference>
<dbReference type="EMBL" id="AMCI01004032">
    <property type="protein sequence ID" value="EJW98947.1"/>
    <property type="molecule type" value="Genomic_DNA"/>
</dbReference>